<dbReference type="Gramene" id="OPUNC03G33570.1">
    <property type="protein sequence ID" value="OPUNC03G33570.1"/>
    <property type="gene ID" value="OPUNC03G33570"/>
</dbReference>
<reference evidence="1" key="1">
    <citation type="submission" date="2015-04" db="UniProtKB">
        <authorList>
            <consortium name="EnsemblPlants"/>
        </authorList>
    </citation>
    <scope>IDENTIFICATION</scope>
</reference>
<name>A0A0E0KJV5_ORYPU</name>
<reference evidence="1" key="2">
    <citation type="submission" date="2018-05" db="EMBL/GenBank/DDBJ databases">
        <title>OpunRS2 (Oryza punctata Reference Sequence Version 2).</title>
        <authorList>
            <person name="Zhang J."/>
            <person name="Kudrna D."/>
            <person name="Lee S."/>
            <person name="Talag J."/>
            <person name="Welchert J."/>
            <person name="Wing R.A."/>
        </authorList>
    </citation>
    <scope>NUCLEOTIDE SEQUENCE [LARGE SCALE GENOMIC DNA]</scope>
</reference>
<keyword evidence="2" id="KW-1185">Reference proteome</keyword>
<dbReference type="Proteomes" id="UP000026962">
    <property type="component" value="Chromosome 3"/>
</dbReference>
<organism evidence="1">
    <name type="scientific">Oryza punctata</name>
    <name type="common">Red rice</name>
    <dbReference type="NCBI Taxonomy" id="4537"/>
    <lineage>
        <taxon>Eukaryota</taxon>
        <taxon>Viridiplantae</taxon>
        <taxon>Streptophyta</taxon>
        <taxon>Embryophyta</taxon>
        <taxon>Tracheophyta</taxon>
        <taxon>Spermatophyta</taxon>
        <taxon>Magnoliopsida</taxon>
        <taxon>Liliopsida</taxon>
        <taxon>Poales</taxon>
        <taxon>Poaceae</taxon>
        <taxon>BOP clade</taxon>
        <taxon>Oryzoideae</taxon>
        <taxon>Oryzeae</taxon>
        <taxon>Oryzinae</taxon>
        <taxon>Oryza</taxon>
    </lineage>
</organism>
<dbReference type="EnsemblPlants" id="OPUNC03G33570.1">
    <property type="protein sequence ID" value="OPUNC03G33570.1"/>
    <property type="gene ID" value="OPUNC03G33570"/>
</dbReference>
<accession>A0A0E0KJV5</accession>
<proteinExistence type="predicted"/>
<dbReference type="AlphaFoldDB" id="A0A0E0KJV5"/>
<dbReference type="HOGENOM" id="CLU_2100896_0_0_1"/>
<sequence length="116" mass="13583">MPVISWPDVVYQWRPSSSLPPWNLIKRANLPADWMADKWFSADIAFTSDDGHAFWVDLMCGVLFCRCDDLLSDDDDDVESRYTSTPQIYPHCQTFIRRSIVMRHCLRVDMLKARLL</sequence>
<evidence type="ECO:0000313" key="2">
    <source>
        <dbReference type="Proteomes" id="UP000026962"/>
    </source>
</evidence>
<protein>
    <recommendedName>
        <fullName evidence="3">DUF1618 domain-containing protein</fullName>
    </recommendedName>
</protein>
<evidence type="ECO:0000313" key="1">
    <source>
        <dbReference type="EnsemblPlants" id="OPUNC03G33570.1"/>
    </source>
</evidence>
<evidence type="ECO:0008006" key="3">
    <source>
        <dbReference type="Google" id="ProtNLM"/>
    </source>
</evidence>